<comment type="caution">
    <text evidence="1">The sequence shown here is derived from an EMBL/GenBank/DDBJ whole genome shotgun (WGS) entry which is preliminary data.</text>
</comment>
<name>A0A545VDT9_9HYPO</name>
<protein>
    <submittedName>
        <fullName evidence="1">Uncharacterized protein</fullName>
    </submittedName>
</protein>
<keyword evidence="2" id="KW-1185">Reference proteome</keyword>
<dbReference type="AlphaFoldDB" id="A0A545VDT9"/>
<organism evidence="1 2">
    <name type="scientific">Cordyceps javanica</name>
    <dbReference type="NCBI Taxonomy" id="43265"/>
    <lineage>
        <taxon>Eukaryota</taxon>
        <taxon>Fungi</taxon>
        <taxon>Dikarya</taxon>
        <taxon>Ascomycota</taxon>
        <taxon>Pezizomycotina</taxon>
        <taxon>Sordariomycetes</taxon>
        <taxon>Hypocreomycetidae</taxon>
        <taxon>Hypocreales</taxon>
        <taxon>Cordycipitaceae</taxon>
        <taxon>Cordyceps</taxon>
    </lineage>
</organism>
<evidence type="ECO:0000313" key="2">
    <source>
        <dbReference type="Proteomes" id="UP000315783"/>
    </source>
</evidence>
<accession>A0A545VDT9</accession>
<dbReference type="EMBL" id="SPUK01000002">
    <property type="protein sequence ID" value="TQV99878.1"/>
    <property type="molecule type" value="Genomic_DNA"/>
</dbReference>
<gene>
    <name evidence="1" type="ORF">IF1G_02093</name>
</gene>
<reference evidence="1 2" key="1">
    <citation type="journal article" date="2019" name="Appl. Microbiol. Biotechnol.">
        <title>Genome sequence of Isaria javanica and comparative genome analysis insights into family S53 peptidase evolution in fungal entomopathogens.</title>
        <authorList>
            <person name="Lin R."/>
            <person name="Zhang X."/>
            <person name="Xin B."/>
            <person name="Zou M."/>
            <person name="Gao Y."/>
            <person name="Qin F."/>
            <person name="Hu Q."/>
            <person name="Xie B."/>
            <person name="Cheng X."/>
        </authorList>
    </citation>
    <scope>NUCLEOTIDE SEQUENCE [LARGE SCALE GENOMIC DNA]</scope>
    <source>
        <strain evidence="1 2">IJ1G</strain>
    </source>
</reference>
<sequence length="182" mass="20173">MLSPVLSRGNCRPVLCKHPACGRFHLMVAMPCHLTRPRCISQAWSLTSLLLVLYAESRFQLPVLCDPLVAIGCPACSHPVCSRTSGCPICLVDHPMHATLSLSSWGLCYPLVSRYQVQPKYSQIRKKGTRCLSGMLMRKKASANVLDDSQGSASKMKERIICNSKKQTYPPTLDFYLLSKSS</sequence>
<proteinExistence type="predicted"/>
<evidence type="ECO:0000313" key="1">
    <source>
        <dbReference type="EMBL" id="TQV99878.1"/>
    </source>
</evidence>
<dbReference type="Proteomes" id="UP000315783">
    <property type="component" value="Unassembled WGS sequence"/>
</dbReference>